<evidence type="ECO:0008006" key="6">
    <source>
        <dbReference type="Google" id="ProtNLM"/>
    </source>
</evidence>
<feature type="transmembrane region" description="Helical" evidence="1">
    <location>
        <begin position="6"/>
        <end position="24"/>
    </location>
</feature>
<accession>A0A6J4CXZ6</accession>
<keyword evidence="1" id="KW-1133">Transmembrane helix</keyword>
<proteinExistence type="predicted"/>
<organism evidence="3 4">
    <name type="scientific">Helicobacter suis</name>
    <dbReference type="NCBI Taxonomy" id="104628"/>
    <lineage>
        <taxon>Bacteria</taxon>
        <taxon>Pseudomonadati</taxon>
        <taxon>Campylobacterota</taxon>
        <taxon>Epsilonproteobacteria</taxon>
        <taxon>Campylobacterales</taxon>
        <taxon>Helicobacteraceae</taxon>
        <taxon>Helicobacter</taxon>
    </lineage>
</organism>
<keyword evidence="1" id="KW-0812">Transmembrane</keyword>
<dbReference type="RefSeq" id="WP_231102860.1">
    <property type="nucleotide sequence ID" value="NZ_AP019774.1"/>
</dbReference>
<keyword evidence="1" id="KW-0472">Membrane</keyword>
<dbReference type="AlphaFoldDB" id="A0A6J4CXZ6"/>
<dbReference type="EMBL" id="AP023036">
    <property type="protein sequence ID" value="BCD45840.1"/>
    <property type="molecule type" value="Genomic_DNA"/>
</dbReference>
<dbReference type="GeneID" id="69703049"/>
<evidence type="ECO:0000313" key="3">
    <source>
        <dbReference type="EMBL" id="BCD69954.1"/>
    </source>
</evidence>
<reference evidence="2 5" key="2">
    <citation type="submission" date="2020-04" db="EMBL/GenBank/DDBJ databases">
        <title>Genomic analysis of gastric non-Helicobacter pylori Helicobacters isolated in Japan.</title>
        <authorList>
            <person name="Suzuki M."/>
            <person name="Rimbara E."/>
        </authorList>
    </citation>
    <scope>NUCLEOTIDE SEQUENCE [LARGE SCALE GENOMIC DNA]</scope>
    <source>
        <strain evidence="2 5">NHP19-0020</strain>
    </source>
</reference>
<dbReference type="Proteomes" id="UP000317935">
    <property type="component" value="Chromosome"/>
</dbReference>
<keyword evidence="5" id="KW-1185">Reference proteome</keyword>
<dbReference type="Proteomes" id="UP000509742">
    <property type="component" value="Chromosome"/>
</dbReference>
<sequence>MYVKNPIAYLRVILLGVLLILGGCSDHKKKKQAPAERVEKQTPPIFHFLDQQHQEIHFKTVKQTLKIEPSKAMPTLIMVLDLSPQMSPYTLLLEHLQNHFKQVRFFAILNKAYPQDQLDSYVKDHALHISLLNPMESPSFSARFSWPLPYFLLYDAKGELLQNYHGAIVEEMLSKDLQDLLDNEGK</sequence>
<evidence type="ECO:0000256" key="1">
    <source>
        <dbReference type="SAM" id="Phobius"/>
    </source>
</evidence>
<dbReference type="EMBL" id="AP019774">
    <property type="protein sequence ID" value="BCD69954.1"/>
    <property type="molecule type" value="Genomic_DNA"/>
</dbReference>
<evidence type="ECO:0000313" key="4">
    <source>
        <dbReference type="Proteomes" id="UP000317935"/>
    </source>
</evidence>
<gene>
    <name evidence="2" type="ORF">NHP190020_08790</name>
    <name evidence="3" type="ORF">SNTW_05990</name>
</gene>
<name>A0A6J4CXZ6_9HELI</name>
<evidence type="ECO:0000313" key="5">
    <source>
        <dbReference type="Proteomes" id="UP000509742"/>
    </source>
</evidence>
<reference evidence="3 4" key="1">
    <citation type="submission" date="2019-06" db="EMBL/GenBank/DDBJ databases">
        <title>Complete genome sequence of Helicobacter suis SNTW101c.</title>
        <authorList>
            <person name="Rimbara E."/>
            <person name="Suzuki M."/>
            <person name="Matsui H."/>
            <person name="Nakamura M."/>
            <person name="Mori S."/>
            <person name="Shibayama K."/>
        </authorList>
    </citation>
    <scope>NUCLEOTIDE SEQUENCE [LARGE SCALE GENOMIC DNA]</scope>
    <source>
        <strain evidence="3 4">SNTW101c</strain>
    </source>
</reference>
<protein>
    <recommendedName>
        <fullName evidence="6">Lipoprotein</fullName>
    </recommendedName>
</protein>
<dbReference type="PROSITE" id="PS51257">
    <property type="entry name" value="PROKAR_LIPOPROTEIN"/>
    <property type="match status" value="1"/>
</dbReference>
<evidence type="ECO:0000313" key="2">
    <source>
        <dbReference type="EMBL" id="BCD45840.1"/>
    </source>
</evidence>